<organism evidence="5">
    <name type="scientific">freshwater metagenome</name>
    <dbReference type="NCBI Taxonomy" id="449393"/>
    <lineage>
        <taxon>unclassified sequences</taxon>
        <taxon>metagenomes</taxon>
        <taxon>ecological metagenomes</taxon>
    </lineage>
</organism>
<sequence length="272" mass="29512">MPEGKTVVLLTSPKHPPRSGPPSAFYERGRGNILAERLLDVGHRVAMWWDHPEGPLLPCDPDVVLVRSSIHPLLERADEFAAKGLTVMNEPEMHRASQDKLFQAHAFFTHGVAHPQSIDPFLTQWDGPSEVVVKPRSGRSGIGVRRGHANALEVKEGEMMQAFVEAVQDFRVTVVDGRDLGWALRTAKAGDFRTNLAQGATMVHAPPPSSQARDLVRLACASLGLRIAGVDVVISEHGPIVLEVNAVTTLVGPDENSTREILDAVCTLVAQS</sequence>
<evidence type="ECO:0000313" key="4">
    <source>
        <dbReference type="EMBL" id="CAB4859328.1"/>
    </source>
</evidence>
<dbReference type="SUPFAM" id="SSF56059">
    <property type="entry name" value="Glutathione synthetase ATP-binding domain-like"/>
    <property type="match status" value="1"/>
</dbReference>
<feature type="domain" description="ATP-grasp fold RimK-type" evidence="2">
    <location>
        <begin position="128"/>
        <end position="253"/>
    </location>
</feature>
<evidence type="ECO:0000313" key="3">
    <source>
        <dbReference type="EMBL" id="CAB4820386.1"/>
    </source>
</evidence>
<protein>
    <submittedName>
        <fullName evidence="5">Unannotated protein</fullName>
    </submittedName>
</protein>
<dbReference type="AlphaFoldDB" id="A0A6J7RBF8"/>
<dbReference type="EMBL" id="CAFABE010000010">
    <property type="protein sequence ID" value="CAB4820386.1"/>
    <property type="molecule type" value="Genomic_DNA"/>
</dbReference>
<evidence type="ECO:0000313" key="5">
    <source>
        <dbReference type="EMBL" id="CAB5026132.1"/>
    </source>
</evidence>
<dbReference type="PANTHER" id="PTHR21621">
    <property type="entry name" value="RIBOSOMAL PROTEIN S6 MODIFICATION PROTEIN"/>
    <property type="match status" value="1"/>
</dbReference>
<gene>
    <name evidence="3" type="ORF">UFOPK3164_00374</name>
    <name evidence="4" type="ORF">UFOPK3427_00083</name>
    <name evidence="5" type="ORF">UFOPK4112_01232</name>
</gene>
<dbReference type="Pfam" id="PF08443">
    <property type="entry name" value="RimK"/>
    <property type="match status" value="1"/>
</dbReference>
<name>A0A6J7RBF8_9ZZZZ</name>
<reference evidence="5" key="1">
    <citation type="submission" date="2020-05" db="EMBL/GenBank/DDBJ databases">
        <authorList>
            <person name="Chiriac C."/>
            <person name="Salcher M."/>
            <person name="Ghai R."/>
            <person name="Kavagutti S V."/>
        </authorList>
    </citation>
    <scope>NUCLEOTIDE SEQUENCE</scope>
</reference>
<proteinExistence type="predicted"/>
<dbReference type="InterPro" id="IPR013651">
    <property type="entry name" value="ATP-grasp_RimK-type"/>
</dbReference>
<dbReference type="PANTHER" id="PTHR21621:SF0">
    <property type="entry name" value="BETA-CITRYLGLUTAMATE SYNTHASE B-RELATED"/>
    <property type="match status" value="1"/>
</dbReference>
<accession>A0A6J7RBF8</accession>
<evidence type="ECO:0000259" key="2">
    <source>
        <dbReference type="Pfam" id="PF08443"/>
    </source>
</evidence>
<dbReference type="Gene3D" id="3.30.470.20">
    <property type="entry name" value="ATP-grasp fold, B domain"/>
    <property type="match status" value="1"/>
</dbReference>
<feature type="region of interest" description="Disordered" evidence="1">
    <location>
        <begin position="1"/>
        <end position="22"/>
    </location>
</feature>
<dbReference type="GO" id="GO:0005737">
    <property type="term" value="C:cytoplasm"/>
    <property type="evidence" value="ECO:0007669"/>
    <property type="project" value="TreeGrafter"/>
</dbReference>
<dbReference type="EMBL" id="CAFBPM010000012">
    <property type="protein sequence ID" value="CAB5026132.1"/>
    <property type="molecule type" value="Genomic_DNA"/>
</dbReference>
<evidence type="ECO:0000256" key="1">
    <source>
        <dbReference type="SAM" id="MobiDB-lite"/>
    </source>
</evidence>
<dbReference type="GO" id="GO:0016879">
    <property type="term" value="F:ligase activity, forming carbon-nitrogen bonds"/>
    <property type="evidence" value="ECO:0007669"/>
    <property type="project" value="TreeGrafter"/>
</dbReference>
<dbReference type="EMBL" id="CAFBLT010000001">
    <property type="protein sequence ID" value="CAB4859328.1"/>
    <property type="molecule type" value="Genomic_DNA"/>
</dbReference>